<dbReference type="EMBL" id="CP144746">
    <property type="protein sequence ID" value="WVZ58341.1"/>
    <property type="molecule type" value="Genomic_DNA"/>
</dbReference>
<evidence type="ECO:0000313" key="2">
    <source>
        <dbReference type="EMBL" id="WVZ58341.1"/>
    </source>
</evidence>
<dbReference type="Pfam" id="PF07727">
    <property type="entry name" value="RVT_2"/>
    <property type="match status" value="1"/>
</dbReference>
<keyword evidence="3" id="KW-1185">Reference proteome</keyword>
<protein>
    <recommendedName>
        <fullName evidence="1">Reverse transcriptase Ty1/copia-type domain-containing protein</fullName>
    </recommendedName>
</protein>
<accession>A0AAQ3WDQ9</accession>
<dbReference type="Gene3D" id="3.30.420.10">
    <property type="entry name" value="Ribonuclease H-like superfamily/Ribonuclease H"/>
    <property type="match status" value="1"/>
</dbReference>
<dbReference type="AlphaFoldDB" id="A0AAQ3WDQ9"/>
<dbReference type="InterPro" id="IPR036397">
    <property type="entry name" value="RNaseH_sf"/>
</dbReference>
<dbReference type="PANTHER" id="PTHR11439:SF496">
    <property type="entry name" value="RNA-DIRECTED DNA POLYMERASE"/>
    <property type="match status" value="1"/>
</dbReference>
<evidence type="ECO:0000313" key="3">
    <source>
        <dbReference type="Proteomes" id="UP001341281"/>
    </source>
</evidence>
<dbReference type="PANTHER" id="PTHR11439">
    <property type="entry name" value="GAG-POL-RELATED RETROTRANSPOSON"/>
    <property type="match status" value="1"/>
</dbReference>
<name>A0AAQ3WDQ9_PASNO</name>
<organism evidence="2 3">
    <name type="scientific">Paspalum notatum var. saurae</name>
    <dbReference type="NCBI Taxonomy" id="547442"/>
    <lineage>
        <taxon>Eukaryota</taxon>
        <taxon>Viridiplantae</taxon>
        <taxon>Streptophyta</taxon>
        <taxon>Embryophyta</taxon>
        <taxon>Tracheophyta</taxon>
        <taxon>Spermatophyta</taxon>
        <taxon>Magnoliopsida</taxon>
        <taxon>Liliopsida</taxon>
        <taxon>Poales</taxon>
        <taxon>Poaceae</taxon>
        <taxon>PACMAD clade</taxon>
        <taxon>Panicoideae</taxon>
        <taxon>Andropogonodae</taxon>
        <taxon>Paspaleae</taxon>
        <taxon>Paspalinae</taxon>
        <taxon>Paspalum</taxon>
    </lineage>
</organism>
<proteinExistence type="predicted"/>
<gene>
    <name evidence="2" type="ORF">U9M48_008620</name>
</gene>
<dbReference type="InterPro" id="IPR013103">
    <property type="entry name" value="RVT_2"/>
</dbReference>
<feature type="non-terminal residue" evidence="2">
    <location>
        <position position="406"/>
    </location>
</feature>
<dbReference type="CDD" id="cd09272">
    <property type="entry name" value="RNase_HI_RT_Ty1"/>
    <property type="match status" value="1"/>
</dbReference>
<sequence length="406" mass="45743">MRCDLSSANGFFKKKIDTDGNVHIYKARLVARGFRQIQGVDYDETFSPIVMLKSIRILLAIGVWQMDVKMAFLNGNLSEVVYMTQPEGFVDPQNARKQASRSWNLYFDEVVKGFGFIKNAEEPCVYKKVSGSALVFLVLYVGDILLIENDIPMLEAVKDSLRKSFSMKDLGEVAYILGIKIYRDRSKCLIGLSQSIYIDKVLKRFNMHDSKKGFLPMSPGMNLSKTQCPSTTDEQKRMSEIPYASAIRSIMYAMICTRPHDSFALSVTSRYQSCPGEGHWIAVKNILKTKGYTDAGFKTNKDDSRSQAGFISCLNGGAVSWKSSKQDTIGDSTTEAEYIAASEAAKEAVWIRNPLDLYCDNIDAIAQAKEPRSHQKSKHILRQYHLIREIIDRGDVNICKVHTDLN</sequence>
<evidence type="ECO:0000259" key="1">
    <source>
        <dbReference type="Pfam" id="PF07727"/>
    </source>
</evidence>
<feature type="domain" description="Reverse transcriptase Ty1/copia-type" evidence="1">
    <location>
        <begin position="12"/>
        <end position="217"/>
    </location>
</feature>
<reference evidence="2 3" key="1">
    <citation type="submission" date="2024-02" db="EMBL/GenBank/DDBJ databases">
        <title>High-quality chromosome-scale genome assembly of Pensacola bahiagrass (Paspalum notatum Flugge var. saurae).</title>
        <authorList>
            <person name="Vega J.M."/>
            <person name="Podio M."/>
            <person name="Orjuela J."/>
            <person name="Siena L.A."/>
            <person name="Pessino S.C."/>
            <person name="Combes M.C."/>
            <person name="Mariac C."/>
            <person name="Albertini E."/>
            <person name="Pupilli F."/>
            <person name="Ortiz J.P.A."/>
            <person name="Leblanc O."/>
        </authorList>
    </citation>
    <scope>NUCLEOTIDE SEQUENCE [LARGE SCALE GENOMIC DNA]</scope>
    <source>
        <strain evidence="2">R1</strain>
        <tissue evidence="2">Leaf</tissue>
    </source>
</reference>
<dbReference type="Proteomes" id="UP001341281">
    <property type="component" value="Chromosome 02"/>
</dbReference>
<dbReference type="GO" id="GO:0003676">
    <property type="term" value="F:nucleic acid binding"/>
    <property type="evidence" value="ECO:0007669"/>
    <property type="project" value="InterPro"/>
</dbReference>